<dbReference type="InterPro" id="IPR013731">
    <property type="entry name" value="OapA_N"/>
</dbReference>
<dbReference type="Pfam" id="PF04225">
    <property type="entry name" value="LysM_OapA"/>
    <property type="match status" value="1"/>
</dbReference>
<feature type="domain" description="Opacity-associated protein A-like N-terminal" evidence="3">
    <location>
        <begin position="71"/>
        <end position="98"/>
    </location>
</feature>
<evidence type="ECO:0000259" key="3">
    <source>
        <dbReference type="Pfam" id="PF08525"/>
    </source>
</evidence>
<keyword evidence="1" id="KW-0472">Membrane</keyword>
<reference evidence="5" key="2">
    <citation type="submission" date="2013-09" db="EMBL/GenBank/DDBJ databases">
        <authorList>
            <person name="Wang G."/>
            <person name="Yang Y."/>
            <person name="Su Y."/>
        </authorList>
    </citation>
    <scope>NUCLEOTIDE SEQUENCE</scope>
    <source>
        <strain evidence="5">ATCC 39006</strain>
    </source>
</reference>
<dbReference type="Pfam" id="PF08525">
    <property type="entry name" value="OapA_N"/>
    <property type="match status" value="1"/>
</dbReference>
<dbReference type="EMBL" id="CP025084">
    <property type="protein sequence ID" value="AUH03915.1"/>
    <property type="molecule type" value="Genomic_DNA"/>
</dbReference>
<keyword evidence="1" id="KW-1133">Transmembrane helix</keyword>
<evidence type="ECO:0000313" key="4">
    <source>
        <dbReference type="EMBL" id="AUG99597.1"/>
    </source>
</evidence>
<dbReference type="Proteomes" id="UP000017700">
    <property type="component" value="Chromosome"/>
</dbReference>
<organism evidence="5 6">
    <name type="scientific">Serratia sp. (strain ATCC 39006)</name>
    <name type="common">Prodigiosinella confusarubida</name>
    <dbReference type="NCBI Taxonomy" id="104623"/>
    <lineage>
        <taxon>Bacteria</taxon>
        <taxon>Pseudomonadati</taxon>
        <taxon>Pseudomonadota</taxon>
        <taxon>Gammaproteobacteria</taxon>
        <taxon>Enterobacterales</taxon>
        <taxon>Pectobacteriaceae</taxon>
        <taxon>Prodigiosinella</taxon>
    </lineage>
</organism>
<dbReference type="KEGG" id="sera:Ser39006_007040"/>
<sequence>MGRIAPRREKATGNRHISWQSRLCFFRQRRIQTGRTGEHKETDTASAAPLIIRQIKMSLNHIWHLSDDYHWMDPLPHFHRRWILIATGFLLLVLLWPYSSPQSPLQSHQESGSIPLTMGNIPMQAKLVDNMPAPEASTTNNQWKNYQIVAGQTLAQLFRDNNLPVNDVFAMAQVEGRNKPLNNLHAGQKIKLQLNAQGMVSELEIETPENQVIQFVRQQDGSFIRTR</sequence>
<evidence type="ECO:0000313" key="6">
    <source>
        <dbReference type="Proteomes" id="UP000017700"/>
    </source>
</evidence>
<dbReference type="KEGG" id="serq:CWC46_07035"/>
<dbReference type="AlphaFoldDB" id="A0A2I5T4V0"/>
<dbReference type="InterPro" id="IPR007340">
    <property type="entry name" value="LysM_Opacity-associatedA"/>
</dbReference>
<dbReference type="Proteomes" id="UP000233778">
    <property type="component" value="Chromosome"/>
</dbReference>
<accession>A0A2I5T4V0</accession>
<protein>
    <submittedName>
        <fullName evidence="5">Opacity-associated protein A</fullName>
    </submittedName>
</protein>
<dbReference type="GO" id="GO:0042834">
    <property type="term" value="F:peptidoglycan binding"/>
    <property type="evidence" value="ECO:0007669"/>
    <property type="project" value="InterPro"/>
</dbReference>
<evidence type="ECO:0000313" key="5">
    <source>
        <dbReference type="EMBL" id="AUH03915.1"/>
    </source>
</evidence>
<name>A0A2I5T4V0_SERS3</name>
<dbReference type="STRING" id="104623.Ser39006_04322"/>
<feature type="transmembrane region" description="Helical" evidence="1">
    <location>
        <begin position="82"/>
        <end position="99"/>
    </location>
</feature>
<evidence type="ECO:0000313" key="7">
    <source>
        <dbReference type="Proteomes" id="UP000233778"/>
    </source>
</evidence>
<reference evidence="4 7" key="3">
    <citation type="submission" date="2017-11" db="EMBL/GenBank/DDBJ databases">
        <title>Complete genome sequence of Serratia sp. ATCC 39006 LacA.</title>
        <authorList>
            <person name="Hampton H.G."/>
            <person name="Jackson S.A."/>
            <person name="Jauregui R."/>
            <person name="Poulter G.T.M."/>
            <person name="Salmond G.P.C."/>
            <person name="Fineran P.C."/>
        </authorList>
    </citation>
    <scope>NUCLEOTIDE SEQUENCE [LARGE SCALE GENOMIC DNA]</scope>
    <source>
        <strain evidence="4 7">ATCC 39006</strain>
    </source>
</reference>
<keyword evidence="1" id="KW-0812">Transmembrane</keyword>
<dbReference type="EMBL" id="CP025085">
    <property type="protein sequence ID" value="AUG99597.1"/>
    <property type="molecule type" value="Genomic_DNA"/>
</dbReference>
<reference evidence="5 6" key="1">
    <citation type="journal article" date="2013" name="Genome Announc.">
        <title>Draft genome sequence of Serratia sp. strain ATCC 39006, a model bacterium for analysis of the biosynthesis and regulation of prodigiosin, a carbapenem, and gas vesicles.</title>
        <authorList>
            <person name="Fineran P.C."/>
            <person name="Iglesias Cans M.C."/>
            <person name="Ramsay J.P."/>
            <person name="Wilf N.M."/>
            <person name="Cossyleon D."/>
            <person name="McNeil M.B."/>
            <person name="Williamson N.R."/>
            <person name="Monson R.E."/>
            <person name="Becher S.A."/>
            <person name="Stanton J.A."/>
            <person name="Brugger K."/>
            <person name="Brown S.D."/>
            <person name="Salmond G.P."/>
        </authorList>
    </citation>
    <scope>NUCLEOTIDE SEQUENCE [LARGE SCALE GENOMIC DNA]</scope>
    <source>
        <strain evidence="5">ATCC 39006</strain>
        <strain evidence="6">ATCC 39006 / SC 11482</strain>
    </source>
</reference>
<reference evidence="5" key="4">
    <citation type="submission" date="2017-11" db="EMBL/GenBank/DDBJ databases">
        <title>Complete genome sequence of Serratia sp. ATCC 39006.</title>
        <authorList>
            <person name="Hampton H.G."/>
            <person name="Jackson S.A."/>
            <person name="Jauregui R."/>
            <person name="Poulter G.T.M."/>
            <person name="Salmond G.P.C."/>
            <person name="Fineran P.C."/>
        </authorList>
    </citation>
    <scope>NUCLEOTIDE SEQUENCE</scope>
    <source>
        <strain evidence="5">ATCC 39006</strain>
    </source>
</reference>
<gene>
    <name evidence="4" type="ORF">CWC46_07035</name>
    <name evidence="5" type="ORF">Ser39006_007040</name>
</gene>
<keyword evidence="6" id="KW-1185">Reference proteome</keyword>
<evidence type="ECO:0000256" key="1">
    <source>
        <dbReference type="SAM" id="Phobius"/>
    </source>
</evidence>
<evidence type="ECO:0000259" key="2">
    <source>
        <dbReference type="Pfam" id="PF04225"/>
    </source>
</evidence>
<proteinExistence type="predicted"/>
<dbReference type="OrthoDB" id="6398769at2"/>
<feature type="domain" description="Opacity-associated protein A LysM-like" evidence="2">
    <location>
        <begin position="142"/>
        <end position="227"/>
    </location>
</feature>
<dbReference type="Gene3D" id="3.10.450.350">
    <property type="match status" value="1"/>
</dbReference>